<accession>A0A9D4EK76</accession>
<organism evidence="1 2">
    <name type="scientific">Dreissena polymorpha</name>
    <name type="common">Zebra mussel</name>
    <name type="synonym">Mytilus polymorpha</name>
    <dbReference type="NCBI Taxonomy" id="45954"/>
    <lineage>
        <taxon>Eukaryota</taxon>
        <taxon>Metazoa</taxon>
        <taxon>Spiralia</taxon>
        <taxon>Lophotrochozoa</taxon>
        <taxon>Mollusca</taxon>
        <taxon>Bivalvia</taxon>
        <taxon>Autobranchia</taxon>
        <taxon>Heteroconchia</taxon>
        <taxon>Euheterodonta</taxon>
        <taxon>Imparidentia</taxon>
        <taxon>Neoheterodontei</taxon>
        <taxon>Myida</taxon>
        <taxon>Dreissenoidea</taxon>
        <taxon>Dreissenidae</taxon>
        <taxon>Dreissena</taxon>
    </lineage>
</organism>
<protein>
    <submittedName>
        <fullName evidence="1">Uncharacterized protein</fullName>
    </submittedName>
</protein>
<evidence type="ECO:0000313" key="2">
    <source>
        <dbReference type="Proteomes" id="UP000828390"/>
    </source>
</evidence>
<dbReference type="Proteomes" id="UP000828390">
    <property type="component" value="Unassembled WGS sequence"/>
</dbReference>
<dbReference type="AlphaFoldDB" id="A0A9D4EK76"/>
<reference evidence="1" key="2">
    <citation type="submission" date="2020-11" db="EMBL/GenBank/DDBJ databases">
        <authorList>
            <person name="McCartney M.A."/>
            <person name="Auch B."/>
            <person name="Kono T."/>
            <person name="Mallez S."/>
            <person name="Becker A."/>
            <person name="Gohl D.M."/>
            <person name="Silverstein K.A.T."/>
            <person name="Koren S."/>
            <person name="Bechman K.B."/>
            <person name="Herman A."/>
            <person name="Abrahante J.E."/>
            <person name="Garbe J."/>
        </authorList>
    </citation>
    <scope>NUCLEOTIDE SEQUENCE</scope>
    <source>
        <strain evidence="1">Duluth1</strain>
        <tissue evidence="1">Whole animal</tissue>
    </source>
</reference>
<dbReference type="EMBL" id="JAIWYP010000008">
    <property type="protein sequence ID" value="KAH3780026.1"/>
    <property type="molecule type" value="Genomic_DNA"/>
</dbReference>
<proteinExistence type="predicted"/>
<gene>
    <name evidence="1" type="ORF">DPMN_157835</name>
</gene>
<keyword evidence="2" id="KW-1185">Reference proteome</keyword>
<comment type="caution">
    <text evidence="1">The sequence shown here is derived from an EMBL/GenBank/DDBJ whole genome shotgun (WGS) entry which is preliminary data.</text>
</comment>
<reference evidence="1" key="1">
    <citation type="journal article" date="2019" name="bioRxiv">
        <title>The Genome of the Zebra Mussel, Dreissena polymorpha: A Resource for Invasive Species Research.</title>
        <authorList>
            <person name="McCartney M.A."/>
            <person name="Auch B."/>
            <person name="Kono T."/>
            <person name="Mallez S."/>
            <person name="Zhang Y."/>
            <person name="Obille A."/>
            <person name="Becker A."/>
            <person name="Abrahante J.E."/>
            <person name="Garbe J."/>
            <person name="Badalamenti J.P."/>
            <person name="Herman A."/>
            <person name="Mangelson H."/>
            <person name="Liachko I."/>
            <person name="Sullivan S."/>
            <person name="Sone E.D."/>
            <person name="Koren S."/>
            <person name="Silverstein K.A.T."/>
            <person name="Beckman K.B."/>
            <person name="Gohl D.M."/>
        </authorList>
    </citation>
    <scope>NUCLEOTIDE SEQUENCE</scope>
    <source>
        <strain evidence="1">Duluth1</strain>
        <tissue evidence="1">Whole animal</tissue>
    </source>
</reference>
<evidence type="ECO:0000313" key="1">
    <source>
        <dbReference type="EMBL" id="KAH3780026.1"/>
    </source>
</evidence>
<sequence length="128" mass="14204">MHCSLYRTYQTEYVSKSDETRQTCLPQWAKHAPSSSARLGAAVSGESVAEGSLTDPYWLRYHIIGALCRTYHTEYASKSDETWQTNASKSDETWQTYVSQWAMYALSSSARLGAAVTGESVDESTLTG</sequence>
<name>A0A9D4EK76_DREPO</name>